<dbReference type="AlphaFoldDB" id="A0A2T0APD5"/>
<dbReference type="OrthoDB" id="9998279at2"/>
<organism evidence="1 2">
    <name type="scientific">Clostridium thermopalmarium DSM 5974</name>
    <dbReference type="NCBI Taxonomy" id="1121340"/>
    <lineage>
        <taxon>Bacteria</taxon>
        <taxon>Bacillati</taxon>
        <taxon>Bacillota</taxon>
        <taxon>Clostridia</taxon>
        <taxon>Eubacteriales</taxon>
        <taxon>Clostridiaceae</taxon>
        <taxon>Clostridium</taxon>
    </lineage>
</organism>
<gene>
    <name evidence="1" type="ORF">CPAL_19740</name>
</gene>
<protein>
    <submittedName>
        <fullName evidence="1">Uncharacterized protein</fullName>
    </submittedName>
</protein>
<evidence type="ECO:0000313" key="2">
    <source>
        <dbReference type="Proteomes" id="UP000239614"/>
    </source>
</evidence>
<comment type="caution">
    <text evidence="1">The sequence shown here is derived from an EMBL/GenBank/DDBJ whole genome shotgun (WGS) entry which is preliminary data.</text>
</comment>
<accession>A0A2T0APD5</accession>
<evidence type="ECO:0000313" key="1">
    <source>
        <dbReference type="EMBL" id="PRR70884.1"/>
    </source>
</evidence>
<dbReference type="Proteomes" id="UP000239614">
    <property type="component" value="Unassembled WGS sequence"/>
</dbReference>
<sequence>MKAAITGYITAVINNYTRIIENLEERRVDKPCIRKYEAIREEFYDLLEFVEDLPEETKRPITVIFNSSKEETYD</sequence>
<keyword evidence="2" id="KW-1185">Reference proteome</keyword>
<name>A0A2T0APD5_9CLOT</name>
<dbReference type="EMBL" id="PVXN01000053">
    <property type="protein sequence ID" value="PRR70884.1"/>
    <property type="molecule type" value="Genomic_DNA"/>
</dbReference>
<proteinExistence type="predicted"/>
<dbReference type="RefSeq" id="WP_106024517.1">
    <property type="nucleotide sequence ID" value="NZ_PVXN01000053.1"/>
</dbReference>
<reference evidence="1 2" key="1">
    <citation type="submission" date="2018-03" db="EMBL/GenBank/DDBJ databases">
        <title>Genome sequence of Clostridium thermopalmarium DSM 5974.</title>
        <authorList>
            <person name="Poehlein A."/>
            <person name="Daniel R."/>
        </authorList>
    </citation>
    <scope>NUCLEOTIDE SEQUENCE [LARGE SCALE GENOMIC DNA]</scope>
    <source>
        <strain evidence="1 2">DSM 5974</strain>
    </source>
</reference>